<organism evidence="1 2">
    <name type="scientific">Stieleria marina</name>
    <dbReference type="NCBI Taxonomy" id="1930275"/>
    <lineage>
        <taxon>Bacteria</taxon>
        <taxon>Pseudomonadati</taxon>
        <taxon>Planctomycetota</taxon>
        <taxon>Planctomycetia</taxon>
        <taxon>Pirellulales</taxon>
        <taxon>Pirellulaceae</taxon>
        <taxon>Stieleria</taxon>
    </lineage>
</organism>
<proteinExistence type="predicted"/>
<dbReference type="EMBL" id="CP036526">
    <property type="protein sequence ID" value="QDT10608.1"/>
    <property type="molecule type" value="Genomic_DNA"/>
</dbReference>
<protein>
    <submittedName>
        <fullName evidence="1">Uncharacterized protein</fullName>
    </submittedName>
</protein>
<dbReference type="AlphaFoldDB" id="A0A517NU07"/>
<evidence type="ECO:0000313" key="2">
    <source>
        <dbReference type="Proteomes" id="UP000319817"/>
    </source>
</evidence>
<name>A0A517NU07_9BACT</name>
<dbReference type="Proteomes" id="UP000319817">
    <property type="component" value="Chromosome"/>
</dbReference>
<accession>A0A517NU07</accession>
<reference evidence="1 2" key="1">
    <citation type="submission" date="2019-02" db="EMBL/GenBank/DDBJ databases">
        <title>Deep-cultivation of Planctomycetes and their phenomic and genomic characterization uncovers novel biology.</title>
        <authorList>
            <person name="Wiegand S."/>
            <person name="Jogler M."/>
            <person name="Boedeker C."/>
            <person name="Pinto D."/>
            <person name="Vollmers J."/>
            <person name="Rivas-Marin E."/>
            <person name="Kohn T."/>
            <person name="Peeters S.H."/>
            <person name="Heuer A."/>
            <person name="Rast P."/>
            <person name="Oberbeckmann S."/>
            <person name="Bunk B."/>
            <person name="Jeske O."/>
            <person name="Meyerdierks A."/>
            <person name="Storesund J.E."/>
            <person name="Kallscheuer N."/>
            <person name="Luecker S."/>
            <person name="Lage O.M."/>
            <person name="Pohl T."/>
            <person name="Merkel B.J."/>
            <person name="Hornburger P."/>
            <person name="Mueller R.-W."/>
            <person name="Bruemmer F."/>
            <person name="Labrenz M."/>
            <person name="Spormann A.M."/>
            <person name="Op den Camp H."/>
            <person name="Overmann J."/>
            <person name="Amann R."/>
            <person name="Jetten M.S.M."/>
            <person name="Mascher T."/>
            <person name="Medema M.H."/>
            <person name="Devos D.P."/>
            <person name="Kaster A.-K."/>
            <person name="Ovreas L."/>
            <person name="Rohde M."/>
            <person name="Galperin M.Y."/>
            <person name="Jogler C."/>
        </authorList>
    </citation>
    <scope>NUCLEOTIDE SEQUENCE [LARGE SCALE GENOMIC DNA]</scope>
    <source>
        <strain evidence="1 2">K23_9</strain>
    </source>
</reference>
<gene>
    <name evidence="1" type="ORF">K239x_25650</name>
</gene>
<evidence type="ECO:0000313" key="1">
    <source>
        <dbReference type="EMBL" id="QDT10608.1"/>
    </source>
</evidence>
<sequence>MVFTQGIRHTLPLWFRATLLANFLVGQTSLISFRAVTKISSVARTNHRSNLAVRGTLIAYATCTSRMILRHILTSLQRLQGAIRRSFSRFTAWPTAPCLAMEMISTPRTANVTVYPFRVLLTCIHPRTTDTFLMTHSISQTRLDGDKLSTTATPIGSRLMARLMAMFALSMCFTKRWALTMNMTWSHSASLNSESGLSIGAMGTGLTTTFRHTRDFERLGTSAFVKIGVTRVLRHTFQLCQRELALVQLQSFMHRSLWMGRRGNSLPLVATRSSGRRQHTDLLGIIQRTLRK</sequence>
<keyword evidence="2" id="KW-1185">Reference proteome</keyword>